<protein>
    <submittedName>
        <fullName evidence="9">Galactokinase/mevalonate kinase-like predicted kinase</fullName>
    </submittedName>
</protein>
<feature type="domain" description="GDP-fucose pyrophosphorylase" evidence="7">
    <location>
        <begin position="64"/>
        <end position="427"/>
    </location>
</feature>
<evidence type="ECO:0000256" key="5">
    <source>
        <dbReference type="ARBA" id="ARBA00038121"/>
    </source>
</evidence>
<accession>A0ABR6KNF7</accession>
<dbReference type="InterPro" id="IPR012887">
    <property type="entry name" value="GDP_fucose_pyrophosphorylase"/>
</dbReference>
<reference evidence="9 10" key="1">
    <citation type="submission" date="2020-08" db="EMBL/GenBank/DDBJ databases">
        <title>Genomic Encyclopedia of Type Strains, Phase IV (KMG-IV): sequencing the most valuable type-strain genomes for metagenomic binning, comparative biology and taxonomic classification.</title>
        <authorList>
            <person name="Goeker M."/>
        </authorList>
    </citation>
    <scope>NUCLEOTIDE SEQUENCE [LARGE SCALE GENOMIC DNA]</scope>
    <source>
        <strain evidence="9 10">DSM 102983</strain>
    </source>
</reference>
<dbReference type="SUPFAM" id="SSF54211">
    <property type="entry name" value="Ribosomal protein S5 domain 2-like"/>
    <property type="match status" value="1"/>
</dbReference>
<keyword evidence="3" id="KW-0418">Kinase</keyword>
<dbReference type="Pfam" id="PF00288">
    <property type="entry name" value="GHMP_kinases_N"/>
    <property type="match status" value="1"/>
</dbReference>
<keyword evidence="4" id="KW-0067">ATP-binding</keyword>
<dbReference type="RefSeq" id="WP_183670758.1">
    <property type="nucleotide sequence ID" value="NZ_BMPB01000013.1"/>
</dbReference>
<evidence type="ECO:0000259" key="8">
    <source>
        <dbReference type="Pfam" id="PF08544"/>
    </source>
</evidence>
<keyword evidence="1" id="KW-0808">Transferase</keyword>
<dbReference type="NCBIfam" id="NF009948">
    <property type="entry name" value="PRK13412.1"/>
    <property type="match status" value="1"/>
</dbReference>
<dbReference type="InterPro" id="IPR006204">
    <property type="entry name" value="GHMP_kinase_N_dom"/>
</dbReference>
<comment type="caution">
    <text evidence="9">The sequence shown here is derived from an EMBL/GenBank/DDBJ whole genome shotgun (WGS) entry which is preliminary data.</text>
</comment>
<evidence type="ECO:0000259" key="6">
    <source>
        <dbReference type="Pfam" id="PF00288"/>
    </source>
</evidence>
<keyword evidence="10" id="KW-1185">Reference proteome</keyword>
<name>A0ABR6KNF7_9BACT</name>
<feature type="domain" description="GHMP kinase C-terminal" evidence="8">
    <location>
        <begin position="842"/>
        <end position="921"/>
    </location>
</feature>
<dbReference type="SUPFAM" id="SSF55060">
    <property type="entry name" value="GHMP Kinase, C-terminal domain"/>
    <property type="match status" value="1"/>
</dbReference>
<dbReference type="InterPro" id="IPR052203">
    <property type="entry name" value="GHMP_Kinase-Related"/>
</dbReference>
<evidence type="ECO:0000313" key="9">
    <source>
        <dbReference type="EMBL" id="MBB4622364.1"/>
    </source>
</evidence>
<evidence type="ECO:0000256" key="1">
    <source>
        <dbReference type="ARBA" id="ARBA00022679"/>
    </source>
</evidence>
<keyword evidence="2" id="KW-0547">Nucleotide-binding</keyword>
<evidence type="ECO:0000256" key="2">
    <source>
        <dbReference type="ARBA" id="ARBA00022741"/>
    </source>
</evidence>
<dbReference type="EMBL" id="JACHOC010000004">
    <property type="protein sequence ID" value="MBB4622364.1"/>
    <property type="molecule type" value="Genomic_DNA"/>
</dbReference>
<dbReference type="InterPro" id="IPR020568">
    <property type="entry name" value="Ribosomal_Su5_D2-typ_SF"/>
</dbReference>
<dbReference type="Pfam" id="PF07959">
    <property type="entry name" value="Fucose_pyrophosphorylase"/>
    <property type="match status" value="1"/>
</dbReference>
<evidence type="ECO:0000259" key="7">
    <source>
        <dbReference type="Pfam" id="PF07959"/>
    </source>
</evidence>
<proteinExistence type="inferred from homology"/>
<gene>
    <name evidence="9" type="ORF">GGQ57_002264</name>
</gene>
<dbReference type="PANTHER" id="PTHR32463">
    <property type="entry name" value="L-FUCOSE KINASE"/>
    <property type="match status" value="1"/>
</dbReference>
<dbReference type="Gene3D" id="3.30.230.120">
    <property type="match status" value="1"/>
</dbReference>
<dbReference type="Pfam" id="PF08544">
    <property type="entry name" value="GHMP_kinases_C"/>
    <property type="match status" value="1"/>
</dbReference>
<dbReference type="InterPro" id="IPR013750">
    <property type="entry name" value="GHMP_kinase_C_dom"/>
</dbReference>
<dbReference type="PANTHER" id="PTHR32463:SF0">
    <property type="entry name" value="L-FUCOSE KINASE"/>
    <property type="match status" value="1"/>
</dbReference>
<sequence>MKKLLSLPPNLVNCFHKITKVDADEWFCTSDPVGARLGSGGGTTWLVEACRQKEAPEMSVKEWLAKEKRILLHAGGQSRRLPGYAPSGKILTPIPVFRWARGQKLSQNLLSLQLPLYEEIMQKAPASLHTLIASGDVYIRNSEPLQDIPEVDVVCYGLWVDPALATNHGVFVSNRQTPDKLDFMLQKPSLTELGQLAQTHLFLMDIGVWLLSDRAMELLMGHSYAGEEKKMKSYDLYSEFGLALGDHPRIVDDELNQLSVAILPLEGGEFYHYGTSRELISSTLAVQNLVRDQRAIMHRKVKPHPAMFVQNASIDLPLTAGNSELWIENSYIGKNWKLDNRHIITGVPENNWKLNLPSGVCIDVVPVGEQDWVGRPYGFNDLFKGASTDEKTLFMGVPVTKWAEDRGITLETFDDLQNAALFPVCKDIEELGLVIRWMVSEAELESGREIWKSSEKMSANELSDRANLSRLFTQREKFRYTNWPMLAANHEKSVFYQLDLADAAREFAGGGLDLPAALSEEMPLMKQIHNRMFRARVLQLEGKPYEEEQQEAFSLLRKGLIGSVSGEKQSPYLNVYHDQIVWGRSPVRIDLAGGWTDTPPYCMYAGGNVVNVAIELNGQPPLQVYVKPSKEYKIILRSIDLGAMEVVSTWDELRDYKKIGSPFSIPKAALALAGFVPEFSAAHYSSLEDQLKNFGCGLEVTLLAAIPAGSGLGTSSILAATVLGAISDFCGLAWDKSKIGYRTLILEQLLTTGGGWQDQYGGVLHGLKLLQTGEGFNQNPSVRWLPEYLFTDPQYRACHLLYYTGITRTAKNILAEIVQGMFLNSTTHLRLLSEMKTHALDMFEAIQCGNFETYGKLIAKTWEQKKALDSGTNPPAVEALITQIKDYALGCKLPGAGGGGYLYIVAKDPEAALLIRKKLTASPHNPNARFVEMSLSDKGLQISRS</sequence>
<dbReference type="InterPro" id="IPR001174">
    <property type="entry name" value="HddA/FKP"/>
</dbReference>
<dbReference type="PRINTS" id="PR00960">
    <property type="entry name" value="LMBPPROTEIN"/>
</dbReference>
<dbReference type="Proteomes" id="UP000533637">
    <property type="component" value="Unassembled WGS sequence"/>
</dbReference>
<evidence type="ECO:0000256" key="3">
    <source>
        <dbReference type="ARBA" id="ARBA00022777"/>
    </source>
</evidence>
<comment type="similarity">
    <text evidence="5">Belongs to the GHMP kinase family.</text>
</comment>
<dbReference type="InterPro" id="IPR036554">
    <property type="entry name" value="GHMP_kinase_C_sf"/>
</dbReference>
<evidence type="ECO:0000256" key="4">
    <source>
        <dbReference type="ARBA" id="ARBA00022840"/>
    </source>
</evidence>
<evidence type="ECO:0000313" key="10">
    <source>
        <dbReference type="Proteomes" id="UP000533637"/>
    </source>
</evidence>
<feature type="domain" description="GHMP kinase N-terminal" evidence="6">
    <location>
        <begin position="690"/>
        <end position="762"/>
    </location>
</feature>
<organism evidence="9 10">
    <name type="scientific">Parabacteroides faecis</name>
    <dbReference type="NCBI Taxonomy" id="1217282"/>
    <lineage>
        <taxon>Bacteria</taxon>
        <taxon>Pseudomonadati</taxon>
        <taxon>Bacteroidota</taxon>
        <taxon>Bacteroidia</taxon>
        <taxon>Bacteroidales</taxon>
        <taxon>Tannerellaceae</taxon>
        <taxon>Parabacteroides</taxon>
    </lineage>
</organism>